<evidence type="ECO:0000313" key="1">
    <source>
        <dbReference type="EMBL" id="PIQ67105.1"/>
    </source>
</evidence>
<reference evidence="1 2" key="1">
    <citation type="submission" date="2017-09" db="EMBL/GenBank/DDBJ databases">
        <title>Depth-based differentiation of microbial function through sediment-hosted aquifers and enrichment of novel symbionts in the deep terrestrial subsurface.</title>
        <authorList>
            <person name="Probst A.J."/>
            <person name="Ladd B."/>
            <person name="Jarett J.K."/>
            <person name="Geller-Mcgrath D.E."/>
            <person name="Sieber C.M."/>
            <person name="Emerson J.B."/>
            <person name="Anantharaman K."/>
            <person name="Thomas B.C."/>
            <person name="Malmstrom R."/>
            <person name="Stieglmeier M."/>
            <person name="Klingl A."/>
            <person name="Woyke T."/>
            <person name="Ryan C.M."/>
            <person name="Banfield J.F."/>
        </authorList>
    </citation>
    <scope>NUCLEOTIDE SEQUENCE [LARGE SCALE GENOMIC DNA]</scope>
    <source>
        <strain evidence="1">CG11_big_fil_rev_8_21_14_0_20_40_24</strain>
    </source>
</reference>
<proteinExistence type="predicted"/>
<sequence length="63" mass="6704">MNQTQAKGCDVAELFPSETPSLMPITFNFGEPVNYGQEIVEMATSFAGEETITRPGGGYDTGA</sequence>
<dbReference type="Proteomes" id="UP000229834">
    <property type="component" value="Unassembled WGS sequence"/>
</dbReference>
<evidence type="ECO:0000313" key="2">
    <source>
        <dbReference type="Proteomes" id="UP000229834"/>
    </source>
</evidence>
<dbReference type="AlphaFoldDB" id="A0A2H0K792"/>
<comment type="caution">
    <text evidence="1">The sequence shown here is derived from an EMBL/GenBank/DDBJ whole genome shotgun (WGS) entry which is preliminary data.</text>
</comment>
<accession>A0A2H0K792</accession>
<name>A0A2H0K792_9BACT</name>
<organism evidence="1 2">
    <name type="scientific">Candidatus Zambryskibacteria bacterium CG11_big_fil_rev_8_21_14_0_20_40_24</name>
    <dbReference type="NCBI Taxonomy" id="1975116"/>
    <lineage>
        <taxon>Bacteria</taxon>
        <taxon>Candidatus Zambryskiibacteriota</taxon>
    </lineage>
</organism>
<dbReference type="EMBL" id="PCVC01000015">
    <property type="protein sequence ID" value="PIQ67105.1"/>
    <property type="molecule type" value="Genomic_DNA"/>
</dbReference>
<protein>
    <submittedName>
        <fullName evidence="1">Uncharacterized protein</fullName>
    </submittedName>
</protein>
<gene>
    <name evidence="1" type="ORF">COV95_00520</name>
</gene>